<proteinExistence type="predicted"/>
<gene>
    <name evidence="1" type="ORF">MM171A00291_0044</name>
    <name evidence="2" type="ORF">MM171B00223_0012</name>
</gene>
<sequence length="367" mass="38369">MSLNLNVISFQDPLRSKPIRENFTDIQNAVNTQDAAVAALTTAASGSETVAARDYHTDLKDRLRSTSKGVGSVIITGGEVTEQGTPDMTVAVAAGEALVNGVACKWAAADSGTITAPVTHPRIDVVVINSDNTLSIVAGSEAATPVKPSLAVSQRPLATITLATSTTSITTSLITDWRYRGCITNAGAWDYDISIEADQINEITSGAGVTIDGLLIKDSAITTLKKNGYTYTLPATKNTSFYSVEKIFTFENITTATNFLTITTDLTAGDYGHAVISWTAAGYAPENASVQVAVASLLITNGTQGNMLGATELYTSKPPVIAGTTASNVTTLSIAKNAADTSFYGSLSIKIQFSSYVGDIVWTVADV</sequence>
<name>A0A6M3M643_9ZZZZ</name>
<accession>A0A6M3M643</accession>
<protein>
    <submittedName>
        <fullName evidence="1">Uncharacterized protein</fullName>
    </submittedName>
</protein>
<dbReference type="EMBL" id="MT143887">
    <property type="protein sequence ID" value="QJB04635.1"/>
    <property type="molecule type" value="Genomic_DNA"/>
</dbReference>
<dbReference type="EMBL" id="MT143699">
    <property type="protein sequence ID" value="QJB00736.1"/>
    <property type="molecule type" value="Genomic_DNA"/>
</dbReference>
<reference evidence="1" key="1">
    <citation type="submission" date="2020-03" db="EMBL/GenBank/DDBJ databases">
        <title>The deep terrestrial virosphere.</title>
        <authorList>
            <person name="Holmfeldt K."/>
            <person name="Nilsson E."/>
            <person name="Simone D."/>
            <person name="Lopez-Fernandez M."/>
            <person name="Wu X."/>
            <person name="de Brujin I."/>
            <person name="Lundin D."/>
            <person name="Andersson A."/>
            <person name="Bertilsson S."/>
            <person name="Dopson M."/>
        </authorList>
    </citation>
    <scope>NUCLEOTIDE SEQUENCE</scope>
    <source>
        <strain evidence="1">MM171A00291</strain>
        <strain evidence="2">MM171B00223</strain>
    </source>
</reference>
<organism evidence="1">
    <name type="scientific">viral metagenome</name>
    <dbReference type="NCBI Taxonomy" id="1070528"/>
    <lineage>
        <taxon>unclassified sequences</taxon>
        <taxon>metagenomes</taxon>
        <taxon>organismal metagenomes</taxon>
    </lineage>
</organism>
<evidence type="ECO:0000313" key="1">
    <source>
        <dbReference type="EMBL" id="QJB00736.1"/>
    </source>
</evidence>
<dbReference type="AlphaFoldDB" id="A0A6M3M643"/>
<evidence type="ECO:0000313" key="2">
    <source>
        <dbReference type="EMBL" id="QJB04635.1"/>
    </source>
</evidence>